<keyword evidence="1" id="KW-0472">Membrane</keyword>
<dbReference type="InterPro" id="IPR012495">
    <property type="entry name" value="TadE-like_dom"/>
</dbReference>
<keyword evidence="4" id="KW-1185">Reference proteome</keyword>
<organism evidence="3 4">
    <name type="scientific">Brevundimonas pondensis</name>
    <dbReference type="NCBI Taxonomy" id="2774189"/>
    <lineage>
        <taxon>Bacteria</taxon>
        <taxon>Pseudomonadati</taxon>
        <taxon>Pseudomonadota</taxon>
        <taxon>Alphaproteobacteria</taxon>
        <taxon>Caulobacterales</taxon>
        <taxon>Caulobacteraceae</taxon>
        <taxon>Brevundimonas</taxon>
    </lineage>
</organism>
<sequence>MIRRGFSRRGRRPRFLGRLIADRRGVSAIEFALLAPIMLLIYLGLVEFSQAYMAERRTGHTAAMVADLVAQSDTTNRAEIDRIFAIGRMIMKPFPEAELSVRVSSINVNAAGVATIGWSRGKGDLTARTKNAPYPDLPPGLVEANTPQSLILGETKFKYTSPFSHAIKQSITFTRSYYLRPRTVDTVTCADC</sequence>
<evidence type="ECO:0000259" key="2">
    <source>
        <dbReference type="Pfam" id="PF07811"/>
    </source>
</evidence>
<dbReference type="Pfam" id="PF07811">
    <property type="entry name" value="TadE"/>
    <property type="match status" value="1"/>
</dbReference>
<dbReference type="EMBL" id="CP062006">
    <property type="protein sequence ID" value="QTC87878.1"/>
    <property type="molecule type" value="Genomic_DNA"/>
</dbReference>
<evidence type="ECO:0000313" key="4">
    <source>
        <dbReference type="Proteomes" id="UP000663942"/>
    </source>
</evidence>
<evidence type="ECO:0000256" key="1">
    <source>
        <dbReference type="SAM" id="Phobius"/>
    </source>
</evidence>
<feature type="transmembrane region" description="Helical" evidence="1">
    <location>
        <begin position="21"/>
        <end position="45"/>
    </location>
</feature>
<dbReference type="Proteomes" id="UP000663942">
    <property type="component" value="Chromosome"/>
</dbReference>
<evidence type="ECO:0000313" key="3">
    <source>
        <dbReference type="EMBL" id="QTC87878.1"/>
    </source>
</evidence>
<accession>A0ABX7SLF9</accession>
<keyword evidence="1" id="KW-0812">Transmembrane</keyword>
<protein>
    <submittedName>
        <fullName evidence="3">Pilus assembly protein</fullName>
    </submittedName>
</protein>
<feature type="domain" description="TadE-like" evidence="2">
    <location>
        <begin position="25"/>
        <end position="66"/>
    </location>
</feature>
<dbReference type="RefSeq" id="WP_207824627.1">
    <property type="nucleotide sequence ID" value="NZ_CP062006.1"/>
</dbReference>
<reference evidence="3 4" key="1">
    <citation type="submission" date="2020-09" db="EMBL/GenBank/DDBJ databases">
        <title>Brevundimonas sp. LVF1 isolated from an oligotrophic pond in Goettingen, Germany.</title>
        <authorList>
            <person name="Friedrich I."/>
            <person name="Klassen A."/>
            <person name="Neubauer H."/>
            <person name="Schneider D."/>
            <person name="Hertel R."/>
            <person name="Daniel R."/>
        </authorList>
    </citation>
    <scope>NUCLEOTIDE SEQUENCE [LARGE SCALE GENOMIC DNA]</scope>
    <source>
        <strain evidence="3 4">LVF1</strain>
    </source>
</reference>
<proteinExistence type="predicted"/>
<keyword evidence="1" id="KW-1133">Transmembrane helix</keyword>
<gene>
    <name evidence="3" type="ORF">IFE19_00210</name>
</gene>
<name>A0ABX7SLF9_9CAUL</name>